<evidence type="ECO:0000259" key="2">
    <source>
        <dbReference type="Pfam" id="PF00675"/>
    </source>
</evidence>
<sequence length="433" mass="48245">MGRAERKTMALVQETTLPNGMLVLTREVHSAPVATCCVWYRVGARNERPGITGISHWVEHMLFKGTPDIPKGEMDRLIARNGGTFNGFTSQDYTAYFETLPADRIELGLQIESDRMVNSLFDAAEVDSERTVIISEREGHENDPEWWLSEAVMASAFQIHPYRNEVIGWKGDLRAMTRDELYNHYQTYYMPNNAILVVVGDFDTNALMPRIEHYFAGLPVGPAIPAVRGEEPEQQGERRVVVRRPGAAEYVQIGFHTPSCKHADFAPLVILDAVLSGAKGMGFGGGAQTNRSARIYRALIETQLAAYAGSGFRAMYDPYLFELDATVQEGHSAAEIEAALLHEVEKIQQDGVEPAEMAKVIKQSRAQMAYSSESVTQQALRLGMWEVLDRYGRLDTLLDELAAVTADDVQRVAQTYLTERSRTVGHFLPTAEA</sequence>
<proteinExistence type="inferred from homology"/>
<dbReference type="InterPro" id="IPR011765">
    <property type="entry name" value="Pept_M16_N"/>
</dbReference>
<dbReference type="AlphaFoldDB" id="A0A0N8PSF6"/>
<evidence type="ECO:0000259" key="3">
    <source>
        <dbReference type="Pfam" id="PF05193"/>
    </source>
</evidence>
<dbReference type="InterPro" id="IPR007863">
    <property type="entry name" value="Peptidase_M16_C"/>
</dbReference>
<reference evidence="4 5" key="1">
    <citation type="submission" date="2015-09" db="EMBL/GenBank/DDBJ databases">
        <title>Draft genome sequence of Kouleothrix aurantiaca JCM 19913.</title>
        <authorList>
            <person name="Hemp J."/>
        </authorList>
    </citation>
    <scope>NUCLEOTIDE SEQUENCE [LARGE SCALE GENOMIC DNA]</scope>
    <source>
        <strain evidence="4 5">COM-B</strain>
    </source>
</reference>
<gene>
    <name evidence="4" type="ORF">SE17_14580</name>
</gene>
<dbReference type="Pfam" id="PF05193">
    <property type="entry name" value="Peptidase_M16_C"/>
    <property type="match status" value="1"/>
</dbReference>
<protein>
    <submittedName>
        <fullName evidence="4">Peptidase M16</fullName>
    </submittedName>
</protein>
<dbReference type="Pfam" id="PF00675">
    <property type="entry name" value="Peptidase_M16"/>
    <property type="match status" value="1"/>
</dbReference>
<accession>A0A0N8PSF6</accession>
<evidence type="ECO:0000313" key="4">
    <source>
        <dbReference type="EMBL" id="KPV52589.1"/>
    </source>
</evidence>
<dbReference type="SUPFAM" id="SSF63411">
    <property type="entry name" value="LuxS/MPP-like metallohydrolase"/>
    <property type="match status" value="2"/>
</dbReference>
<keyword evidence="5" id="KW-1185">Reference proteome</keyword>
<name>A0A0N8PSF6_9CHLR</name>
<dbReference type="PANTHER" id="PTHR11851">
    <property type="entry name" value="METALLOPROTEASE"/>
    <property type="match status" value="1"/>
</dbReference>
<comment type="similarity">
    <text evidence="1">Belongs to the peptidase M16 family.</text>
</comment>
<organism evidence="4 5">
    <name type="scientific">Kouleothrix aurantiaca</name>
    <dbReference type="NCBI Taxonomy" id="186479"/>
    <lineage>
        <taxon>Bacteria</taxon>
        <taxon>Bacillati</taxon>
        <taxon>Chloroflexota</taxon>
        <taxon>Chloroflexia</taxon>
        <taxon>Chloroflexales</taxon>
        <taxon>Roseiflexineae</taxon>
        <taxon>Roseiflexaceae</taxon>
        <taxon>Kouleothrix</taxon>
    </lineage>
</organism>
<dbReference type="Gene3D" id="3.30.830.10">
    <property type="entry name" value="Metalloenzyme, LuxS/M16 peptidase-like"/>
    <property type="match status" value="2"/>
</dbReference>
<feature type="domain" description="Peptidase M16 N-terminal" evidence="2">
    <location>
        <begin position="23"/>
        <end position="167"/>
    </location>
</feature>
<dbReference type="EMBL" id="LJCR01000494">
    <property type="protein sequence ID" value="KPV52589.1"/>
    <property type="molecule type" value="Genomic_DNA"/>
</dbReference>
<evidence type="ECO:0000313" key="5">
    <source>
        <dbReference type="Proteomes" id="UP000050509"/>
    </source>
</evidence>
<evidence type="ECO:0000256" key="1">
    <source>
        <dbReference type="ARBA" id="ARBA00007261"/>
    </source>
</evidence>
<comment type="caution">
    <text evidence="4">The sequence shown here is derived from an EMBL/GenBank/DDBJ whole genome shotgun (WGS) entry which is preliminary data.</text>
</comment>
<feature type="domain" description="Peptidase M16 C-terminal" evidence="3">
    <location>
        <begin position="176"/>
        <end position="363"/>
    </location>
</feature>
<dbReference type="GO" id="GO:0046872">
    <property type="term" value="F:metal ion binding"/>
    <property type="evidence" value="ECO:0007669"/>
    <property type="project" value="InterPro"/>
</dbReference>
<dbReference type="InterPro" id="IPR050361">
    <property type="entry name" value="MPP/UQCRC_Complex"/>
</dbReference>
<dbReference type="PANTHER" id="PTHR11851:SF49">
    <property type="entry name" value="MITOCHONDRIAL-PROCESSING PEPTIDASE SUBUNIT ALPHA"/>
    <property type="match status" value="1"/>
</dbReference>
<dbReference type="InterPro" id="IPR011249">
    <property type="entry name" value="Metalloenz_LuxS/M16"/>
</dbReference>
<dbReference type="Proteomes" id="UP000050509">
    <property type="component" value="Unassembled WGS sequence"/>
</dbReference>